<keyword evidence="8 15" id="KW-0227">DNA damage</keyword>
<keyword evidence="11 15" id="KW-0862">Zinc</keyword>
<comment type="similarity">
    <text evidence="3 15">Belongs to the NSE1 family.</text>
</comment>
<keyword evidence="14 15" id="KW-0539">Nucleus</keyword>
<keyword evidence="6 15" id="KW-0808">Transferase</keyword>
<evidence type="ECO:0000256" key="8">
    <source>
        <dbReference type="ARBA" id="ARBA00022763"/>
    </source>
</evidence>
<dbReference type="FunFam" id="3.90.1150.220:FF:000002">
    <property type="entry name" value="Non-structural maintenance of chromosomes element 1"/>
    <property type="match status" value="1"/>
</dbReference>
<evidence type="ECO:0000256" key="9">
    <source>
        <dbReference type="ARBA" id="ARBA00022771"/>
    </source>
</evidence>
<dbReference type="PANTHER" id="PTHR20973">
    <property type="entry name" value="NON-SMC ELEMENT 1-RELATED"/>
    <property type="match status" value="1"/>
</dbReference>
<evidence type="ECO:0000256" key="16">
    <source>
        <dbReference type="SAM" id="MobiDB-lite"/>
    </source>
</evidence>
<evidence type="ECO:0000256" key="11">
    <source>
        <dbReference type="ARBA" id="ARBA00022833"/>
    </source>
</evidence>
<accession>A0A498IRT7</accession>
<dbReference type="EC" id="2.3.2.27" evidence="4 15"/>
<dbReference type="InterPro" id="IPR013083">
    <property type="entry name" value="Znf_RING/FYVE/PHD"/>
</dbReference>
<dbReference type="Gramene" id="mRNA:MD11G0146300">
    <property type="protein sequence ID" value="mRNA:MD11G0146300"/>
    <property type="gene ID" value="MD11G0146300"/>
</dbReference>
<evidence type="ECO:0000256" key="12">
    <source>
        <dbReference type="ARBA" id="ARBA00023172"/>
    </source>
</evidence>
<dbReference type="Pfam" id="PF08746">
    <property type="entry name" value="zf-RING-like"/>
    <property type="match status" value="1"/>
</dbReference>
<evidence type="ECO:0000256" key="15">
    <source>
        <dbReference type="RuleBase" id="RU368018"/>
    </source>
</evidence>
<proteinExistence type="inferred from homology"/>
<dbReference type="EMBL" id="RDQH01000337">
    <property type="protein sequence ID" value="RXH84787.1"/>
    <property type="molecule type" value="Genomic_DNA"/>
</dbReference>
<dbReference type="Gene3D" id="1.10.10.10">
    <property type="entry name" value="Winged helix-like DNA-binding domain superfamily/Winged helix DNA-binding domain"/>
    <property type="match status" value="1"/>
</dbReference>
<evidence type="ECO:0000256" key="1">
    <source>
        <dbReference type="ARBA" id="ARBA00000900"/>
    </source>
</evidence>
<evidence type="ECO:0000313" key="18">
    <source>
        <dbReference type="EMBL" id="RXH84787.1"/>
    </source>
</evidence>
<dbReference type="GO" id="GO:0030915">
    <property type="term" value="C:Smc5-Smc6 complex"/>
    <property type="evidence" value="ECO:0007669"/>
    <property type="project" value="UniProtKB-UniRule"/>
</dbReference>
<keyword evidence="13 15" id="KW-0234">DNA repair</keyword>
<dbReference type="Gene3D" id="3.30.40.10">
    <property type="entry name" value="Zinc/RING finger domain, C3HC4 (zinc finger)"/>
    <property type="match status" value="1"/>
</dbReference>
<evidence type="ECO:0000256" key="14">
    <source>
        <dbReference type="ARBA" id="ARBA00023242"/>
    </source>
</evidence>
<keyword evidence="19" id="KW-1185">Reference proteome</keyword>
<dbReference type="GO" id="GO:0000724">
    <property type="term" value="P:double-strand break repair via homologous recombination"/>
    <property type="evidence" value="ECO:0007669"/>
    <property type="project" value="TreeGrafter"/>
</dbReference>
<dbReference type="OrthoDB" id="185455at2759"/>
<keyword evidence="12 15" id="KW-0233">DNA recombination</keyword>
<keyword evidence="9 15" id="KW-0863">Zinc-finger</keyword>
<dbReference type="Pfam" id="PF07574">
    <property type="entry name" value="SMC_Nse1"/>
    <property type="match status" value="1"/>
</dbReference>
<protein>
    <recommendedName>
        <fullName evidence="5 15">Non-structural maintenance of chromosomes element 1 homolog</fullName>
        <ecNumber evidence="4 15">2.3.2.27</ecNumber>
    </recommendedName>
</protein>
<evidence type="ECO:0000256" key="7">
    <source>
        <dbReference type="ARBA" id="ARBA00022723"/>
    </source>
</evidence>
<dbReference type="GO" id="GO:0005634">
    <property type="term" value="C:nucleus"/>
    <property type="evidence" value="ECO:0007669"/>
    <property type="project" value="UniProtKB-SubCell"/>
</dbReference>
<feature type="compositionally biased region" description="Basic residues" evidence="16">
    <location>
        <begin position="308"/>
        <end position="317"/>
    </location>
</feature>
<comment type="caution">
    <text evidence="18">The sequence shown here is derived from an EMBL/GenBank/DDBJ whole genome shotgun (WGS) entry which is preliminary data.</text>
</comment>
<feature type="domain" description="Non-structural maintenance of chromosomes element 1 RING C4HC3-type" evidence="17">
    <location>
        <begin position="202"/>
        <end position="245"/>
    </location>
</feature>
<dbReference type="GO" id="GO:0061630">
    <property type="term" value="F:ubiquitin protein ligase activity"/>
    <property type="evidence" value="ECO:0007669"/>
    <property type="project" value="UniProtKB-EC"/>
</dbReference>
<evidence type="ECO:0000256" key="10">
    <source>
        <dbReference type="ARBA" id="ARBA00022786"/>
    </source>
</evidence>
<dbReference type="PANTHER" id="PTHR20973:SF0">
    <property type="entry name" value="NON-STRUCTURAL MAINTENANCE OF CHROMOSOMES ELEMENT 1 HOMOLOG"/>
    <property type="match status" value="1"/>
</dbReference>
<evidence type="ECO:0000256" key="6">
    <source>
        <dbReference type="ARBA" id="ARBA00022679"/>
    </source>
</evidence>
<dbReference type="InterPro" id="IPR011513">
    <property type="entry name" value="Nse1"/>
</dbReference>
<keyword evidence="7 15" id="KW-0479">Metal-binding</keyword>
<dbReference type="Proteomes" id="UP000290289">
    <property type="component" value="Chromosome 11"/>
</dbReference>
<dbReference type="GO" id="GO:0008270">
    <property type="term" value="F:zinc ion binding"/>
    <property type="evidence" value="ECO:0007669"/>
    <property type="project" value="UniProtKB-KW"/>
</dbReference>
<evidence type="ECO:0000256" key="2">
    <source>
        <dbReference type="ARBA" id="ARBA00004123"/>
    </source>
</evidence>
<evidence type="ECO:0000256" key="3">
    <source>
        <dbReference type="ARBA" id="ARBA00010258"/>
    </source>
</evidence>
<name>A0A498IRT7_MALDO</name>
<evidence type="ECO:0000256" key="4">
    <source>
        <dbReference type="ARBA" id="ARBA00012483"/>
    </source>
</evidence>
<dbReference type="AlphaFoldDB" id="A0A498IRT7"/>
<gene>
    <name evidence="18" type="ORF">DVH24_040135</name>
</gene>
<comment type="subunit">
    <text evidence="15">Component of the Smc5-Smc6 complex.</text>
</comment>
<evidence type="ECO:0000259" key="17">
    <source>
        <dbReference type="Pfam" id="PF08746"/>
    </source>
</evidence>
<sequence length="317" mass="35166">MTELNSKHQTVIQALLSRGPLKEDHFHSLFTALTGKTPGSDRQKFDDFLLKINKALSYVQFELRGCRNQYDGQVYYGVVNNVSDEESKLGTKYSVAQIAFYKAIIEAIVQDAAAQGTISNIDALNLRLENQVLMGSMSQSEGGLPHVPPALKNFSISQKEKTLDELVRDQWLSLTPDNYIGLGIRSFLDLRSWFRNNEVPPCEVCNEAGVKAVLCEKDGCSVRIHQYCAKKMSLQKKGGRVCPSCGTQWQYTVTKAEAVEEEPDNPTESQPPVGPKKKRLRRNEIGDGDVAECGSSQASLPGGPTPRRSSRNSIRLK</sequence>
<evidence type="ECO:0000313" key="19">
    <source>
        <dbReference type="Proteomes" id="UP000290289"/>
    </source>
</evidence>
<dbReference type="SMR" id="A0A498IRT7"/>
<evidence type="ECO:0000256" key="5">
    <source>
        <dbReference type="ARBA" id="ARBA00019422"/>
    </source>
</evidence>
<dbReference type="STRING" id="3750.A0A498IRT7"/>
<feature type="region of interest" description="Disordered" evidence="16">
    <location>
        <begin position="258"/>
        <end position="317"/>
    </location>
</feature>
<reference evidence="18 19" key="1">
    <citation type="submission" date="2018-10" db="EMBL/GenBank/DDBJ databases">
        <title>A high-quality apple genome assembly.</title>
        <authorList>
            <person name="Hu J."/>
        </authorList>
    </citation>
    <scope>NUCLEOTIDE SEQUENCE [LARGE SCALE GENOMIC DNA]</scope>
    <source>
        <strain evidence="19">cv. HFTH1</strain>
        <tissue evidence="18">Young leaf</tissue>
    </source>
</reference>
<evidence type="ECO:0000256" key="13">
    <source>
        <dbReference type="ARBA" id="ARBA00023204"/>
    </source>
</evidence>
<dbReference type="Gene3D" id="3.90.1150.220">
    <property type="match status" value="1"/>
</dbReference>
<comment type="catalytic activity">
    <reaction evidence="1 15">
        <text>S-ubiquitinyl-[E2 ubiquitin-conjugating enzyme]-L-cysteine + [acceptor protein]-L-lysine = [E2 ubiquitin-conjugating enzyme]-L-cysteine + N(6)-ubiquitinyl-[acceptor protein]-L-lysine.</text>
        <dbReference type="EC" id="2.3.2.27"/>
    </reaction>
</comment>
<dbReference type="InterPro" id="IPR036388">
    <property type="entry name" value="WH-like_DNA-bd_sf"/>
</dbReference>
<comment type="subcellular location">
    <subcellularLocation>
        <location evidence="2 15">Nucleus</location>
    </subcellularLocation>
</comment>
<organism evidence="18 19">
    <name type="scientific">Malus domestica</name>
    <name type="common">Apple</name>
    <name type="synonym">Pyrus malus</name>
    <dbReference type="NCBI Taxonomy" id="3750"/>
    <lineage>
        <taxon>Eukaryota</taxon>
        <taxon>Viridiplantae</taxon>
        <taxon>Streptophyta</taxon>
        <taxon>Embryophyta</taxon>
        <taxon>Tracheophyta</taxon>
        <taxon>Spermatophyta</taxon>
        <taxon>Magnoliopsida</taxon>
        <taxon>eudicotyledons</taxon>
        <taxon>Gunneridae</taxon>
        <taxon>Pentapetalae</taxon>
        <taxon>rosids</taxon>
        <taxon>fabids</taxon>
        <taxon>Rosales</taxon>
        <taxon>Rosaceae</taxon>
        <taxon>Amygdaloideae</taxon>
        <taxon>Maleae</taxon>
        <taxon>Malus</taxon>
    </lineage>
</organism>
<dbReference type="CDD" id="cd16493">
    <property type="entry name" value="RING-CH-C4HC3_NSE1"/>
    <property type="match status" value="1"/>
</dbReference>
<dbReference type="InterPro" id="IPR014857">
    <property type="entry name" value="Nse1_RING_C4HC3-type"/>
</dbReference>
<keyword evidence="10 15" id="KW-0833">Ubl conjugation pathway</keyword>